<dbReference type="VEuPathDB" id="FungiDB:PV10_02187"/>
<evidence type="ECO:0000256" key="1">
    <source>
        <dbReference type="ARBA" id="ARBA00004173"/>
    </source>
</evidence>
<comment type="similarity">
    <text evidence="2 12">Belongs to the class-I aminoacyl-tRNA synthetase family.</text>
</comment>
<dbReference type="Gene3D" id="3.40.50.620">
    <property type="entry name" value="HUPs"/>
    <property type="match status" value="2"/>
</dbReference>
<dbReference type="SUPFAM" id="SSF50677">
    <property type="entry name" value="ValRS/IleRS/LeuRS editing domain"/>
    <property type="match status" value="1"/>
</dbReference>
<dbReference type="EC" id="6.1.1.5" evidence="3"/>
<dbReference type="InterPro" id="IPR002300">
    <property type="entry name" value="aa-tRNA-synth_Ia"/>
</dbReference>
<dbReference type="AlphaFoldDB" id="A0A438N8W4"/>
<dbReference type="SUPFAM" id="SSF47323">
    <property type="entry name" value="Anticodon-binding domain of a subclass of class I aminoacyl-tRNA synthetases"/>
    <property type="match status" value="1"/>
</dbReference>
<dbReference type="InterPro" id="IPR009008">
    <property type="entry name" value="Val/Leu/Ile-tRNA-synth_edit"/>
</dbReference>
<dbReference type="GO" id="GO:0006428">
    <property type="term" value="P:isoleucyl-tRNA aminoacylation"/>
    <property type="evidence" value="ECO:0007669"/>
    <property type="project" value="InterPro"/>
</dbReference>
<reference evidence="15 16" key="1">
    <citation type="submission" date="2017-03" db="EMBL/GenBank/DDBJ databases">
        <title>Genomes of endolithic fungi from Antarctica.</title>
        <authorList>
            <person name="Coleine C."/>
            <person name="Masonjones S."/>
            <person name="Stajich J.E."/>
        </authorList>
    </citation>
    <scope>NUCLEOTIDE SEQUENCE [LARGE SCALE GENOMIC DNA]</scope>
    <source>
        <strain evidence="15 16">CCFEE 6314</strain>
    </source>
</reference>
<name>A0A438N8W4_EXOME</name>
<evidence type="ECO:0000256" key="8">
    <source>
        <dbReference type="ARBA" id="ARBA00023146"/>
    </source>
</evidence>
<evidence type="ECO:0000256" key="3">
    <source>
        <dbReference type="ARBA" id="ARBA00013165"/>
    </source>
</evidence>
<evidence type="ECO:0000256" key="10">
    <source>
        <dbReference type="ARBA" id="ARBA00048359"/>
    </source>
</evidence>
<evidence type="ECO:0000256" key="7">
    <source>
        <dbReference type="ARBA" id="ARBA00022917"/>
    </source>
</evidence>
<evidence type="ECO:0000256" key="2">
    <source>
        <dbReference type="ARBA" id="ARBA00005594"/>
    </source>
</evidence>
<dbReference type="GO" id="GO:0002161">
    <property type="term" value="F:aminoacyl-tRNA deacylase activity"/>
    <property type="evidence" value="ECO:0007669"/>
    <property type="project" value="InterPro"/>
</dbReference>
<dbReference type="CDD" id="cd07960">
    <property type="entry name" value="Anticodon_Ia_Ile_BEm"/>
    <property type="match status" value="1"/>
</dbReference>
<feature type="domain" description="Aminoacyl-tRNA synthetase class Ia" evidence="13">
    <location>
        <begin position="44"/>
        <end position="684"/>
    </location>
</feature>
<keyword evidence="4 12" id="KW-0436">Ligase</keyword>
<keyword evidence="6 12" id="KW-0067">ATP-binding</keyword>
<dbReference type="PRINTS" id="PR00984">
    <property type="entry name" value="TRNASYNTHILE"/>
</dbReference>
<dbReference type="Gene3D" id="1.10.10.830">
    <property type="entry name" value="Ile-tRNA synthetase CP2 domain-like"/>
    <property type="match status" value="1"/>
</dbReference>
<protein>
    <recommendedName>
        <fullName evidence="11">Isoleucine--tRNA ligase, mitochondrial</fullName>
        <ecNumber evidence="3">6.1.1.5</ecNumber>
    </recommendedName>
    <alternativeName>
        <fullName evidence="9">Isoleucyl-tRNA synthetase</fullName>
    </alternativeName>
</protein>
<dbReference type="PROSITE" id="PS00178">
    <property type="entry name" value="AA_TRNA_LIGASE_I"/>
    <property type="match status" value="1"/>
</dbReference>
<dbReference type="PANTHER" id="PTHR42765:SF1">
    <property type="entry name" value="ISOLEUCINE--TRNA LIGASE, MITOCHONDRIAL"/>
    <property type="match status" value="1"/>
</dbReference>
<comment type="catalytic activity">
    <reaction evidence="10">
        <text>tRNA(Ile) + L-isoleucine + ATP = L-isoleucyl-tRNA(Ile) + AMP + diphosphate</text>
        <dbReference type="Rhea" id="RHEA:11060"/>
        <dbReference type="Rhea" id="RHEA-COMP:9666"/>
        <dbReference type="Rhea" id="RHEA-COMP:9695"/>
        <dbReference type="ChEBI" id="CHEBI:30616"/>
        <dbReference type="ChEBI" id="CHEBI:33019"/>
        <dbReference type="ChEBI" id="CHEBI:58045"/>
        <dbReference type="ChEBI" id="CHEBI:78442"/>
        <dbReference type="ChEBI" id="CHEBI:78528"/>
        <dbReference type="ChEBI" id="CHEBI:456215"/>
        <dbReference type="EC" id="6.1.1.5"/>
    </reaction>
</comment>
<dbReference type="InterPro" id="IPR013155">
    <property type="entry name" value="M/V/L/I-tRNA-synth_anticd-bd"/>
</dbReference>
<dbReference type="Gene3D" id="3.90.740.10">
    <property type="entry name" value="Valyl/Leucyl/Isoleucyl-tRNA synthetase, editing domain"/>
    <property type="match status" value="1"/>
</dbReference>
<keyword evidence="8 12" id="KW-0030">Aminoacyl-tRNA synthetase</keyword>
<evidence type="ECO:0000259" key="14">
    <source>
        <dbReference type="Pfam" id="PF08264"/>
    </source>
</evidence>
<dbReference type="SUPFAM" id="SSF52374">
    <property type="entry name" value="Nucleotidylyl transferase"/>
    <property type="match status" value="1"/>
</dbReference>
<dbReference type="Gene3D" id="1.10.730.20">
    <property type="match status" value="1"/>
</dbReference>
<evidence type="ECO:0000313" key="16">
    <source>
        <dbReference type="Proteomes" id="UP000288859"/>
    </source>
</evidence>
<sequence length="1006" mass="111677">MTQAAKDAAKYLKNTLRLPSSKFPPRPPPADLARYLPRCADALYVWQKENRSASNTFILHDGPPYANGDLHVGHALNKIIKDIICRSKLADGKRVNYVPGWDCHGLPIEMKVLEQQDLHSGQDVDPVAIRKMARKFVFKTVEKQMAGFRSWAVMGDWITHWKTMDQDFELRQLSVFKAMADHGLIYRRHKPVYWSPSSRTALAEAELEYKDDHVSTAALVKYPLDHPFSSIQSPVHLLIWTTTPWTLPANQAIAINSALTYVVVKSDTHGHLIVADTRIEYLESAIGEKVDIVQGNIPAEVLLRSTYSGLAQFGGDASKRPVVHADFVSAASGTGLVHCAPGHGMEDYEALQPLIKSSVVSVKAPIDDLGQFDDTACPDQPELLSGQSIFGEGNQAVLNMLTAKDLLVHQHDYQHKYPIDWRTKKPVIIRATAQWFADISNIKKDTLKALDAVAFTPHTGKTRLRSFVENRSEWCISRQRAWGVPIPAIYHKATGQAVVSSQSIEHVISTIKDCGIDAWWSDPPHDPRWVAPGLDPADYIRGTDTMDVWFDSGTSWSSVLGLNAAQTGPLSDIVVEGTDQHRGWFQSSLLTNVAYQKSFDVTAIAHAPFKSVATHGFTLDAQGKKMSKSLGNVIAPAEIIAGLDCAPKVISKDTKKKPREVHALGPDALRLWVASSDWTKDVVISQTVVKAVHAALDKYRVTMKLLLGLLGDFRVEQAVSYDEMSLLDQVALLQLHRVSQTVKTAYQDLEFHKAIIAINKWVATDLSGFYFEAIKDILYCDSPSSSRRRSAQTALHQIFNQFQHMLGATTPLLIEETWEHTPGGYKSDLEHPLKRVWAHVPAEWNNSSLDVIVPKIITINSAVKSAQEKARSEKLMGQSLGSDVALYLSPDETLASIPAETWQEIFVVSGVDVHFHQDFTEKAQHHLQHHSPVWAHVSVIENTDGNGAMGMAVVTNPTGAKCARCWKYVVEKTEKAPQQSGSADVVKETELLLCQRCTDAVTEYEK</sequence>
<evidence type="ECO:0000256" key="4">
    <source>
        <dbReference type="ARBA" id="ARBA00022598"/>
    </source>
</evidence>
<dbReference type="InterPro" id="IPR050081">
    <property type="entry name" value="Ile-tRNA_ligase"/>
</dbReference>
<dbReference type="InterPro" id="IPR033708">
    <property type="entry name" value="Anticodon_Ile_BEm"/>
</dbReference>
<comment type="caution">
    <text evidence="15">The sequence shown here is derived from an EMBL/GenBank/DDBJ whole genome shotgun (WGS) entry which is preliminary data.</text>
</comment>
<feature type="domain" description="Methionyl/Valyl/Leucyl/Isoleucyl-tRNA synthetase anticodon-binding" evidence="14">
    <location>
        <begin position="728"/>
        <end position="882"/>
    </location>
</feature>
<dbReference type="GO" id="GO:0005739">
    <property type="term" value="C:mitochondrion"/>
    <property type="evidence" value="ECO:0007669"/>
    <property type="project" value="UniProtKB-SubCell"/>
</dbReference>
<dbReference type="InterPro" id="IPR001412">
    <property type="entry name" value="aa-tRNA-synth_I_CS"/>
</dbReference>
<dbReference type="GO" id="GO:0004822">
    <property type="term" value="F:isoleucine-tRNA ligase activity"/>
    <property type="evidence" value="ECO:0007669"/>
    <property type="project" value="UniProtKB-EC"/>
</dbReference>
<keyword evidence="5 12" id="KW-0547">Nucleotide-binding</keyword>
<dbReference type="Pfam" id="PF08264">
    <property type="entry name" value="Anticodon_1"/>
    <property type="match status" value="1"/>
</dbReference>
<dbReference type="GO" id="GO:0032543">
    <property type="term" value="P:mitochondrial translation"/>
    <property type="evidence" value="ECO:0007669"/>
    <property type="project" value="TreeGrafter"/>
</dbReference>
<dbReference type="OrthoDB" id="10264412at2759"/>
<keyword evidence="7 12" id="KW-0648">Protein biosynthesis</keyword>
<evidence type="ECO:0000259" key="13">
    <source>
        <dbReference type="Pfam" id="PF00133"/>
    </source>
</evidence>
<dbReference type="FunFam" id="3.40.50.620:FF:000111">
    <property type="entry name" value="Mitochondrial isoleucyl-tRNA synthetase"/>
    <property type="match status" value="1"/>
</dbReference>
<dbReference type="Proteomes" id="UP000288859">
    <property type="component" value="Unassembled WGS sequence"/>
</dbReference>
<dbReference type="NCBIfam" id="TIGR00392">
    <property type="entry name" value="ileS"/>
    <property type="match status" value="1"/>
</dbReference>
<evidence type="ECO:0000313" key="15">
    <source>
        <dbReference type="EMBL" id="RVX72195.1"/>
    </source>
</evidence>
<evidence type="ECO:0000256" key="9">
    <source>
        <dbReference type="ARBA" id="ARBA00032665"/>
    </source>
</evidence>
<comment type="subcellular location">
    <subcellularLocation>
        <location evidence="1">Mitochondrion</location>
    </subcellularLocation>
</comment>
<dbReference type="EMBL" id="NAJM01000013">
    <property type="protein sequence ID" value="RVX72195.1"/>
    <property type="molecule type" value="Genomic_DNA"/>
</dbReference>
<proteinExistence type="inferred from homology"/>
<evidence type="ECO:0000256" key="5">
    <source>
        <dbReference type="ARBA" id="ARBA00022741"/>
    </source>
</evidence>
<dbReference type="InterPro" id="IPR009080">
    <property type="entry name" value="tRNAsynth_Ia_anticodon-bd"/>
</dbReference>
<dbReference type="InterPro" id="IPR002301">
    <property type="entry name" value="Ile-tRNA-ligase"/>
</dbReference>
<accession>A0A438N8W4</accession>
<dbReference type="GO" id="GO:0000049">
    <property type="term" value="F:tRNA binding"/>
    <property type="evidence" value="ECO:0007669"/>
    <property type="project" value="InterPro"/>
</dbReference>
<evidence type="ECO:0000256" key="11">
    <source>
        <dbReference type="ARBA" id="ARBA00068280"/>
    </source>
</evidence>
<dbReference type="Pfam" id="PF00133">
    <property type="entry name" value="tRNA-synt_1"/>
    <property type="match status" value="1"/>
</dbReference>
<dbReference type="PANTHER" id="PTHR42765">
    <property type="entry name" value="SOLEUCYL-TRNA SYNTHETASE"/>
    <property type="match status" value="1"/>
</dbReference>
<organism evidence="15 16">
    <name type="scientific">Exophiala mesophila</name>
    <name type="common">Black yeast-like fungus</name>
    <dbReference type="NCBI Taxonomy" id="212818"/>
    <lineage>
        <taxon>Eukaryota</taxon>
        <taxon>Fungi</taxon>
        <taxon>Dikarya</taxon>
        <taxon>Ascomycota</taxon>
        <taxon>Pezizomycotina</taxon>
        <taxon>Eurotiomycetes</taxon>
        <taxon>Chaetothyriomycetidae</taxon>
        <taxon>Chaetothyriales</taxon>
        <taxon>Herpotrichiellaceae</taxon>
        <taxon>Exophiala</taxon>
    </lineage>
</organism>
<evidence type="ECO:0000256" key="6">
    <source>
        <dbReference type="ARBA" id="ARBA00022840"/>
    </source>
</evidence>
<evidence type="ECO:0000256" key="12">
    <source>
        <dbReference type="RuleBase" id="RU363035"/>
    </source>
</evidence>
<dbReference type="InterPro" id="IPR014729">
    <property type="entry name" value="Rossmann-like_a/b/a_fold"/>
</dbReference>
<gene>
    <name evidence="15" type="ORF">B0A52_04399</name>
</gene>
<dbReference type="GO" id="GO:0005524">
    <property type="term" value="F:ATP binding"/>
    <property type="evidence" value="ECO:0007669"/>
    <property type="project" value="UniProtKB-KW"/>
</dbReference>